<gene>
    <name evidence="1" type="ORF">ACFOMD_00770</name>
</gene>
<protein>
    <submittedName>
        <fullName evidence="1">Uncharacterized protein</fullName>
    </submittedName>
</protein>
<accession>A0ABV7X548</accession>
<sequence>MAEPSSTVCREQASIWETRAAETNLPQQRQSFLGSAAAWTARAEQIERSAALREARAKPVEVAAE</sequence>
<dbReference type="Proteomes" id="UP001595615">
    <property type="component" value="Unassembled WGS sequence"/>
</dbReference>
<organism evidence="1 2">
    <name type="scientific">Sphingoaurantiacus capsulatus</name>
    <dbReference type="NCBI Taxonomy" id="1771310"/>
    <lineage>
        <taxon>Bacteria</taxon>
        <taxon>Pseudomonadati</taxon>
        <taxon>Pseudomonadota</taxon>
        <taxon>Alphaproteobacteria</taxon>
        <taxon>Sphingomonadales</taxon>
        <taxon>Sphingosinicellaceae</taxon>
        <taxon>Sphingoaurantiacus</taxon>
    </lineage>
</organism>
<reference evidence="2" key="1">
    <citation type="journal article" date="2019" name="Int. J. Syst. Evol. Microbiol.">
        <title>The Global Catalogue of Microorganisms (GCM) 10K type strain sequencing project: providing services to taxonomists for standard genome sequencing and annotation.</title>
        <authorList>
            <consortium name="The Broad Institute Genomics Platform"/>
            <consortium name="The Broad Institute Genome Sequencing Center for Infectious Disease"/>
            <person name="Wu L."/>
            <person name="Ma J."/>
        </authorList>
    </citation>
    <scope>NUCLEOTIDE SEQUENCE [LARGE SCALE GENOMIC DNA]</scope>
    <source>
        <strain evidence="2">KCTC 42644</strain>
    </source>
</reference>
<proteinExistence type="predicted"/>
<evidence type="ECO:0000313" key="1">
    <source>
        <dbReference type="EMBL" id="MFC3711081.1"/>
    </source>
</evidence>
<name>A0ABV7X548_9SPHN</name>
<keyword evidence="2" id="KW-1185">Reference proteome</keyword>
<dbReference type="RefSeq" id="WP_380855311.1">
    <property type="nucleotide sequence ID" value="NZ_JBHRXV010000001.1"/>
</dbReference>
<evidence type="ECO:0000313" key="2">
    <source>
        <dbReference type="Proteomes" id="UP001595615"/>
    </source>
</evidence>
<dbReference type="EMBL" id="JBHRXV010000001">
    <property type="protein sequence ID" value="MFC3711081.1"/>
    <property type="molecule type" value="Genomic_DNA"/>
</dbReference>
<comment type="caution">
    <text evidence="1">The sequence shown here is derived from an EMBL/GenBank/DDBJ whole genome shotgun (WGS) entry which is preliminary data.</text>
</comment>